<dbReference type="PANTHER" id="PTHR43429:SF1">
    <property type="entry name" value="NAD(P)H SULFUR OXIDOREDUCTASE (COA-DEPENDENT)"/>
    <property type="match status" value="1"/>
</dbReference>
<dbReference type="SUPFAM" id="SSF55424">
    <property type="entry name" value="FAD/NAD-linked reductases, dimerisation (C-terminal) domain"/>
    <property type="match status" value="1"/>
</dbReference>
<dbReference type="Pfam" id="PF02852">
    <property type="entry name" value="Pyr_redox_dim"/>
    <property type="match status" value="1"/>
</dbReference>
<accession>A0A3A3YSN1</accession>
<evidence type="ECO:0000259" key="8">
    <source>
        <dbReference type="Pfam" id="PF07992"/>
    </source>
</evidence>
<feature type="domain" description="FAD/NAD(P)-binding" evidence="8">
    <location>
        <begin position="5"/>
        <end position="283"/>
    </location>
</feature>
<keyword evidence="10" id="KW-1185">Reference proteome</keyword>
<evidence type="ECO:0000256" key="3">
    <source>
        <dbReference type="ARBA" id="ARBA00022630"/>
    </source>
</evidence>
<keyword evidence="4" id="KW-0274">FAD</keyword>
<protein>
    <submittedName>
        <fullName evidence="9">Flavoprotein oxidoreductase</fullName>
    </submittedName>
</protein>
<comment type="similarity">
    <text evidence="2">Belongs to the class-III pyridine nucleotide-disulfide oxidoreductase family.</text>
</comment>
<keyword evidence="6" id="KW-0676">Redox-active center</keyword>
<dbReference type="AlphaFoldDB" id="A0A3A3YSN1"/>
<dbReference type="OrthoDB" id="9802028at2"/>
<dbReference type="Pfam" id="PF07992">
    <property type="entry name" value="Pyr_redox_2"/>
    <property type="match status" value="1"/>
</dbReference>
<organism evidence="9 10">
    <name type="scientific">Vallicoccus soli</name>
    <dbReference type="NCBI Taxonomy" id="2339232"/>
    <lineage>
        <taxon>Bacteria</taxon>
        <taxon>Bacillati</taxon>
        <taxon>Actinomycetota</taxon>
        <taxon>Actinomycetes</taxon>
        <taxon>Motilibacterales</taxon>
        <taxon>Vallicoccaceae</taxon>
        <taxon>Vallicoccus</taxon>
    </lineage>
</organism>
<evidence type="ECO:0000256" key="4">
    <source>
        <dbReference type="ARBA" id="ARBA00022827"/>
    </source>
</evidence>
<evidence type="ECO:0000256" key="5">
    <source>
        <dbReference type="ARBA" id="ARBA00023002"/>
    </source>
</evidence>
<dbReference type="InterPro" id="IPR016156">
    <property type="entry name" value="FAD/NAD-linked_Rdtase_dimer_sf"/>
</dbReference>
<dbReference type="InterPro" id="IPR036188">
    <property type="entry name" value="FAD/NAD-bd_sf"/>
</dbReference>
<dbReference type="SUPFAM" id="SSF51905">
    <property type="entry name" value="FAD/NAD(P)-binding domain"/>
    <property type="match status" value="1"/>
</dbReference>
<reference evidence="9 10" key="1">
    <citation type="submission" date="2018-09" db="EMBL/GenBank/DDBJ databases">
        <title>YIM 75000 draft genome.</title>
        <authorList>
            <person name="Tang S."/>
            <person name="Feng Y."/>
        </authorList>
    </citation>
    <scope>NUCLEOTIDE SEQUENCE [LARGE SCALE GENOMIC DNA]</scope>
    <source>
        <strain evidence="9 10">YIM 75000</strain>
    </source>
</reference>
<dbReference type="Proteomes" id="UP000265614">
    <property type="component" value="Unassembled WGS sequence"/>
</dbReference>
<evidence type="ECO:0000256" key="6">
    <source>
        <dbReference type="ARBA" id="ARBA00023284"/>
    </source>
</evidence>
<dbReference type="Gene3D" id="3.50.50.60">
    <property type="entry name" value="FAD/NAD(P)-binding domain"/>
    <property type="match status" value="2"/>
</dbReference>
<feature type="domain" description="Pyridine nucleotide-disulphide oxidoreductase dimerisation" evidence="7">
    <location>
        <begin position="322"/>
        <end position="424"/>
    </location>
</feature>
<proteinExistence type="inferred from homology"/>
<dbReference type="PRINTS" id="PR00368">
    <property type="entry name" value="FADPNR"/>
</dbReference>
<comment type="cofactor">
    <cofactor evidence="1">
        <name>FAD</name>
        <dbReference type="ChEBI" id="CHEBI:57692"/>
    </cofactor>
</comment>
<gene>
    <name evidence="9" type="ORF">D5H78_15025</name>
</gene>
<comment type="caution">
    <text evidence="9">The sequence shown here is derived from an EMBL/GenBank/DDBJ whole genome shotgun (WGS) entry which is preliminary data.</text>
</comment>
<evidence type="ECO:0000256" key="1">
    <source>
        <dbReference type="ARBA" id="ARBA00001974"/>
    </source>
</evidence>
<dbReference type="GO" id="GO:0016491">
    <property type="term" value="F:oxidoreductase activity"/>
    <property type="evidence" value="ECO:0007669"/>
    <property type="project" value="UniProtKB-KW"/>
</dbReference>
<dbReference type="PANTHER" id="PTHR43429">
    <property type="entry name" value="PYRIDINE NUCLEOTIDE-DISULFIDE OXIDOREDUCTASE DOMAIN-CONTAINING"/>
    <property type="match status" value="1"/>
</dbReference>
<dbReference type="InterPro" id="IPR023753">
    <property type="entry name" value="FAD/NAD-binding_dom"/>
</dbReference>
<dbReference type="EMBL" id="QZEZ01000007">
    <property type="protein sequence ID" value="RJK94361.1"/>
    <property type="molecule type" value="Genomic_DNA"/>
</dbReference>
<name>A0A3A3YSN1_9ACTN</name>
<evidence type="ECO:0000256" key="2">
    <source>
        <dbReference type="ARBA" id="ARBA00009130"/>
    </source>
</evidence>
<keyword evidence="5" id="KW-0560">Oxidoreductase</keyword>
<sequence length="445" mass="46350">MSAAAQAKRLRGDDLEVVVLDRGRHTSYSACGIPYWVGGEVDGPDALVARSPEEHRRRGLDLRLRTEAVGLDLAAGVVHARDLDAGTDLRFGYDHLLHATGAVPVRPPVPGIDAAGVFGVQVLDDGQAVIDHLAGLPDGARGVVVGAGYIGVEMAEALVRHGLRVTVVDKAPEPMTTLDPDMGAMVHREMECLGIDVRTGTGLLGVETGADGAVRAVVTEDGTLPADVVVLGLGVRPATGLAREAGLPLGDAGGVRTDLRMAVPGHEGVWAAGDCVEVFDRVSQSWLHVPLGTHANKQGRVAGTNLGGGYATFPGVVRTAISKVCGLEIGRTGLTERDARAAGFRYVVGRIESTTTAGYMPAARSLHVKVLAEVGSGRLLGAQVVGFEGSAKRIDVFATALWNRMTVDEMTGMDLSYAPPFSPVWDAVLIAARKTADLLQPPGGG</sequence>
<evidence type="ECO:0000259" key="7">
    <source>
        <dbReference type="Pfam" id="PF02852"/>
    </source>
</evidence>
<evidence type="ECO:0000313" key="10">
    <source>
        <dbReference type="Proteomes" id="UP000265614"/>
    </source>
</evidence>
<evidence type="ECO:0000313" key="9">
    <source>
        <dbReference type="EMBL" id="RJK94361.1"/>
    </source>
</evidence>
<dbReference type="InterPro" id="IPR050260">
    <property type="entry name" value="FAD-bd_OxRdtase"/>
</dbReference>
<dbReference type="InterPro" id="IPR004099">
    <property type="entry name" value="Pyr_nucl-diS_OxRdtase_dimer"/>
</dbReference>
<keyword evidence="3" id="KW-0285">Flavoprotein</keyword>